<evidence type="ECO:0000259" key="3">
    <source>
        <dbReference type="SMART" id="SM00835"/>
    </source>
</evidence>
<dbReference type="PANTHER" id="PTHR31189">
    <property type="entry name" value="OS03G0336100 PROTEIN-RELATED"/>
    <property type="match status" value="1"/>
</dbReference>
<dbReference type="Gene3D" id="2.60.120.10">
    <property type="entry name" value="Jelly Rolls"/>
    <property type="match status" value="1"/>
</dbReference>
<feature type="domain" description="Cupin type-1" evidence="3">
    <location>
        <begin position="106"/>
        <end position="260"/>
    </location>
</feature>
<dbReference type="EMBL" id="JARYMX010000006">
    <property type="protein sequence ID" value="KAJ9543030.1"/>
    <property type="molecule type" value="Genomic_DNA"/>
</dbReference>
<organism evidence="4 5">
    <name type="scientific">Centaurea solstitialis</name>
    <name type="common">yellow star-thistle</name>
    <dbReference type="NCBI Taxonomy" id="347529"/>
    <lineage>
        <taxon>Eukaryota</taxon>
        <taxon>Viridiplantae</taxon>
        <taxon>Streptophyta</taxon>
        <taxon>Embryophyta</taxon>
        <taxon>Tracheophyta</taxon>
        <taxon>Spermatophyta</taxon>
        <taxon>Magnoliopsida</taxon>
        <taxon>eudicotyledons</taxon>
        <taxon>Gunneridae</taxon>
        <taxon>Pentapetalae</taxon>
        <taxon>asterids</taxon>
        <taxon>campanulids</taxon>
        <taxon>Asterales</taxon>
        <taxon>Asteraceae</taxon>
        <taxon>Carduoideae</taxon>
        <taxon>Cardueae</taxon>
        <taxon>Centaureinae</taxon>
        <taxon>Centaurea</taxon>
    </lineage>
</organism>
<protein>
    <recommendedName>
        <fullName evidence="3">Cupin type-1 domain-containing protein</fullName>
    </recommendedName>
</protein>
<gene>
    <name evidence="4" type="ORF">OSB04_022737</name>
</gene>
<dbReference type="InterPro" id="IPR011051">
    <property type="entry name" value="RmlC_Cupin_sf"/>
</dbReference>
<evidence type="ECO:0000313" key="5">
    <source>
        <dbReference type="Proteomes" id="UP001172457"/>
    </source>
</evidence>
<dbReference type="Proteomes" id="UP001172457">
    <property type="component" value="Chromosome 6"/>
</dbReference>
<feature type="region of interest" description="Disordered" evidence="1">
    <location>
        <begin position="64"/>
        <end position="88"/>
    </location>
</feature>
<dbReference type="SMART" id="SM00835">
    <property type="entry name" value="Cupin_1"/>
    <property type="match status" value="1"/>
</dbReference>
<dbReference type="AlphaFoldDB" id="A0AA38SHU4"/>
<dbReference type="SUPFAM" id="SSF51182">
    <property type="entry name" value="RmlC-like cupins"/>
    <property type="match status" value="2"/>
</dbReference>
<reference evidence="4" key="1">
    <citation type="submission" date="2023-03" db="EMBL/GenBank/DDBJ databases">
        <title>Chromosome-scale reference genome and RAD-based genetic map of yellow starthistle (Centaurea solstitialis) reveal putative structural variation and QTLs associated with invader traits.</title>
        <authorList>
            <person name="Reatini B."/>
            <person name="Cang F.A."/>
            <person name="Jiang Q."/>
            <person name="Mckibben M.T.W."/>
            <person name="Barker M.S."/>
            <person name="Rieseberg L.H."/>
            <person name="Dlugosch K.M."/>
        </authorList>
    </citation>
    <scope>NUCLEOTIDE SEQUENCE</scope>
    <source>
        <strain evidence="4">CAN-66</strain>
        <tissue evidence="4">Leaf</tissue>
    </source>
</reference>
<evidence type="ECO:0000256" key="1">
    <source>
        <dbReference type="SAM" id="MobiDB-lite"/>
    </source>
</evidence>
<comment type="caution">
    <text evidence="4">The sequence shown here is derived from an EMBL/GenBank/DDBJ whole genome shotgun (WGS) entry which is preliminary data.</text>
</comment>
<evidence type="ECO:0000313" key="4">
    <source>
        <dbReference type="EMBL" id="KAJ9543030.1"/>
    </source>
</evidence>
<feature type="chain" id="PRO_5041203704" description="Cupin type-1 domain-containing protein" evidence="2">
    <location>
        <begin position="28"/>
        <end position="361"/>
    </location>
</feature>
<keyword evidence="5" id="KW-1185">Reference proteome</keyword>
<name>A0AA38SHU4_9ASTR</name>
<dbReference type="PANTHER" id="PTHR31189:SF13">
    <property type="entry name" value="CUPINCIN"/>
    <property type="match status" value="1"/>
</dbReference>
<sequence>MAAKAKTCLLFLFPVAALLLSATVTLAFSQRNDDIVMCEIRCEQRPGEEQPTCKQECKEYHDDPERYHPGGHGGSKGRRSGGGGGRRGRTVLEILESNNPYVFEDRHFTARLESQLGNVRVLQKFNGPIGDFPGIEEYRVGFLEAEPETFIIPNHWDAEAVLFVVNGEGTISLINRKSRQSFNIKRGDIFRVPAGISTYIINRNNNQKLVLAKILRSISVPGELQTFFSAGGENRESSVLNAFSPEILEAAFDTSRNELERLFFGPQMQKGVFKKATREQIKSLEESRISWPFGEKNGPKTRPFETNNGHLHEVDANDFSDLRDANVALSFFNISQGSLAGPFYNTKSTMVLVVPNGEGRF</sequence>
<proteinExistence type="predicted"/>
<accession>A0AA38SHU4</accession>
<dbReference type="CDD" id="cd02244">
    <property type="entry name" value="cupin_7S_vicilin-like_N"/>
    <property type="match status" value="1"/>
</dbReference>
<dbReference type="InterPro" id="IPR006045">
    <property type="entry name" value="Cupin_1"/>
</dbReference>
<feature type="compositionally biased region" description="Gly residues" evidence="1">
    <location>
        <begin position="70"/>
        <end position="85"/>
    </location>
</feature>
<dbReference type="Pfam" id="PF00190">
    <property type="entry name" value="Cupin_1"/>
    <property type="match status" value="2"/>
</dbReference>
<evidence type="ECO:0000256" key="2">
    <source>
        <dbReference type="SAM" id="SignalP"/>
    </source>
</evidence>
<keyword evidence="2" id="KW-0732">Signal</keyword>
<feature type="signal peptide" evidence="2">
    <location>
        <begin position="1"/>
        <end position="27"/>
    </location>
</feature>
<dbReference type="InterPro" id="IPR014710">
    <property type="entry name" value="RmlC-like_jellyroll"/>
</dbReference>
<dbReference type="Gene3D" id="2.60.120.1450">
    <property type="match status" value="1"/>
</dbReference>
<dbReference type="InterPro" id="IPR050253">
    <property type="entry name" value="Seed_Storage-Functional"/>
</dbReference>